<evidence type="ECO:0000313" key="2">
    <source>
        <dbReference type="EMBL" id="KAF6466036.1"/>
    </source>
</evidence>
<dbReference type="AlphaFoldDB" id="A0A7J8H196"/>
<accession>A0A7J8H196</accession>
<feature type="region of interest" description="Disordered" evidence="1">
    <location>
        <begin position="26"/>
        <end position="45"/>
    </location>
</feature>
<gene>
    <name evidence="2" type="ORF">HJG63_011366</name>
</gene>
<organism evidence="2 3">
    <name type="scientific">Rousettus aegyptiacus</name>
    <name type="common">Egyptian fruit bat</name>
    <name type="synonym">Pteropus aegyptiacus</name>
    <dbReference type="NCBI Taxonomy" id="9407"/>
    <lineage>
        <taxon>Eukaryota</taxon>
        <taxon>Metazoa</taxon>
        <taxon>Chordata</taxon>
        <taxon>Craniata</taxon>
        <taxon>Vertebrata</taxon>
        <taxon>Euteleostomi</taxon>
        <taxon>Mammalia</taxon>
        <taxon>Eutheria</taxon>
        <taxon>Laurasiatheria</taxon>
        <taxon>Chiroptera</taxon>
        <taxon>Yinpterochiroptera</taxon>
        <taxon>Pteropodoidea</taxon>
        <taxon>Pteropodidae</taxon>
        <taxon>Rousettinae</taxon>
        <taxon>Rousettus</taxon>
    </lineage>
</organism>
<dbReference type="Proteomes" id="UP000593571">
    <property type="component" value="Unassembled WGS sequence"/>
</dbReference>
<comment type="caution">
    <text evidence="2">The sequence shown here is derived from an EMBL/GenBank/DDBJ whole genome shotgun (WGS) entry which is preliminary data.</text>
</comment>
<proteinExistence type="predicted"/>
<sequence>MAAKVYFWFTSQANEGQVDFLHRTAASSGGRGDRVGKAPPPGRNTRHCSLHFIDPTNGYVDVGRIRPVSATKNLPRRKQKVKTQPASTDRREKGVKAEGPPSRLVVGKWGGILRLTKYHELPNPVLGEAPHSYCLECYSAEVSQRRRTPWLRLRTPWLRLGTLVI</sequence>
<feature type="region of interest" description="Disordered" evidence="1">
    <location>
        <begin position="67"/>
        <end position="100"/>
    </location>
</feature>
<evidence type="ECO:0000313" key="3">
    <source>
        <dbReference type="Proteomes" id="UP000593571"/>
    </source>
</evidence>
<name>A0A7J8H196_ROUAE</name>
<dbReference type="EMBL" id="JACASE010000005">
    <property type="protein sequence ID" value="KAF6466036.1"/>
    <property type="molecule type" value="Genomic_DNA"/>
</dbReference>
<keyword evidence="3" id="KW-1185">Reference proteome</keyword>
<reference evidence="2 3" key="1">
    <citation type="journal article" date="2020" name="Nature">
        <title>Six reference-quality genomes reveal evolution of bat adaptations.</title>
        <authorList>
            <person name="Jebb D."/>
            <person name="Huang Z."/>
            <person name="Pippel M."/>
            <person name="Hughes G.M."/>
            <person name="Lavrichenko K."/>
            <person name="Devanna P."/>
            <person name="Winkler S."/>
            <person name="Jermiin L.S."/>
            <person name="Skirmuntt E.C."/>
            <person name="Katzourakis A."/>
            <person name="Burkitt-Gray L."/>
            <person name="Ray D.A."/>
            <person name="Sullivan K.A.M."/>
            <person name="Roscito J.G."/>
            <person name="Kirilenko B.M."/>
            <person name="Davalos L.M."/>
            <person name="Corthals A.P."/>
            <person name="Power M.L."/>
            <person name="Jones G."/>
            <person name="Ransome R.D."/>
            <person name="Dechmann D.K.N."/>
            <person name="Locatelli A.G."/>
            <person name="Puechmaille S.J."/>
            <person name="Fedrigo O."/>
            <person name="Jarvis E.D."/>
            <person name="Hiller M."/>
            <person name="Vernes S.C."/>
            <person name="Myers E.W."/>
            <person name="Teeling E.C."/>
        </authorList>
    </citation>
    <scope>NUCLEOTIDE SEQUENCE [LARGE SCALE GENOMIC DNA]</scope>
    <source>
        <strain evidence="2">MRouAeg1</strain>
        <tissue evidence="2">Muscle</tissue>
    </source>
</reference>
<protein>
    <submittedName>
        <fullName evidence="2">Uncharacterized protein</fullName>
    </submittedName>
</protein>
<evidence type="ECO:0000256" key="1">
    <source>
        <dbReference type="SAM" id="MobiDB-lite"/>
    </source>
</evidence>